<organism evidence="1 2">
    <name type="scientific">Canariomyces notabilis</name>
    <dbReference type="NCBI Taxonomy" id="2074819"/>
    <lineage>
        <taxon>Eukaryota</taxon>
        <taxon>Fungi</taxon>
        <taxon>Dikarya</taxon>
        <taxon>Ascomycota</taxon>
        <taxon>Pezizomycotina</taxon>
        <taxon>Sordariomycetes</taxon>
        <taxon>Sordariomycetidae</taxon>
        <taxon>Sordariales</taxon>
        <taxon>Chaetomiaceae</taxon>
        <taxon>Canariomyces</taxon>
    </lineage>
</organism>
<protein>
    <submittedName>
        <fullName evidence="1">Uncharacterized protein</fullName>
    </submittedName>
</protein>
<dbReference type="EMBL" id="MU853339">
    <property type="protein sequence ID" value="KAK4113633.1"/>
    <property type="molecule type" value="Genomic_DNA"/>
</dbReference>
<dbReference type="GeneID" id="89939133"/>
<name>A0AAN6YU49_9PEZI</name>
<sequence length="129" mass="14438">MRYLLQTMIICSWILWELIGGLIGSHRHSGLLRALMHHEHSIWTISTDNDDGGGVYLSSCTCTVMMLPSQIAISHNRSVAQICATVYWKEDAGMHRVVVDGNSKVVVLDPFCLKRMIFFQPYPAICATG</sequence>
<reference evidence="1" key="1">
    <citation type="journal article" date="2023" name="Mol. Phylogenet. Evol.">
        <title>Genome-scale phylogeny and comparative genomics of the fungal order Sordariales.</title>
        <authorList>
            <person name="Hensen N."/>
            <person name="Bonometti L."/>
            <person name="Westerberg I."/>
            <person name="Brannstrom I.O."/>
            <person name="Guillou S."/>
            <person name="Cros-Aarteil S."/>
            <person name="Calhoun S."/>
            <person name="Haridas S."/>
            <person name="Kuo A."/>
            <person name="Mondo S."/>
            <person name="Pangilinan J."/>
            <person name="Riley R."/>
            <person name="LaButti K."/>
            <person name="Andreopoulos B."/>
            <person name="Lipzen A."/>
            <person name="Chen C."/>
            <person name="Yan M."/>
            <person name="Daum C."/>
            <person name="Ng V."/>
            <person name="Clum A."/>
            <person name="Steindorff A."/>
            <person name="Ohm R.A."/>
            <person name="Martin F."/>
            <person name="Silar P."/>
            <person name="Natvig D.O."/>
            <person name="Lalanne C."/>
            <person name="Gautier V."/>
            <person name="Ament-Velasquez S.L."/>
            <person name="Kruys A."/>
            <person name="Hutchinson M.I."/>
            <person name="Powell A.J."/>
            <person name="Barry K."/>
            <person name="Miller A.N."/>
            <person name="Grigoriev I.V."/>
            <person name="Debuchy R."/>
            <person name="Gladieux P."/>
            <person name="Hiltunen Thoren M."/>
            <person name="Johannesson H."/>
        </authorList>
    </citation>
    <scope>NUCLEOTIDE SEQUENCE</scope>
    <source>
        <strain evidence="1">CBS 508.74</strain>
    </source>
</reference>
<reference evidence="1" key="2">
    <citation type="submission" date="2023-05" db="EMBL/GenBank/DDBJ databases">
        <authorList>
            <consortium name="Lawrence Berkeley National Laboratory"/>
            <person name="Steindorff A."/>
            <person name="Hensen N."/>
            <person name="Bonometti L."/>
            <person name="Westerberg I."/>
            <person name="Brannstrom I.O."/>
            <person name="Guillou S."/>
            <person name="Cros-Aarteil S."/>
            <person name="Calhoun S."/>
            <person name="Haridas S."/>
            <person name="Kuo A."/>
            <person name="Mondo S."/>
            <person name="Pangilinan J."/>
            <person name="Riley R."/>
            <person name="Labutti K."/>
            <person name="Andreopoulos B."/>
            <person name="Lipzen A."/>
            <person name="Chen C."/>
            <person name="Yanf M."/>
            <person name="Daum C."/>
            <person name="Ng V."/>
            <person name="Clum A."/>
            <person name="Ohm R."/>
            <person name="Martin F."/>
            <person name="Silar P."/>
            <person name="Natvig D."/>
            <person name="Lalanne C."/>
            <person name="Gautier V."/>
            <person name="Ament-Velasquez S.L."/>
            <person name="Kruys A."/>
            <person name="Hutchinson M.I."/>
            <person name="Powell A.J."/>
            <person name="Barry K."/>
            <person name="Miller A.N."/>
            <person name="Grigoriev I.V."/>
            <person name="Debuchy R."/>
            <person name="Gladieux P."/>
            <person name="Thoren M.H."/>
            <person name="Johannesson H."/>
        </authorList>
    </citation>
    <scope>NUCLEOTIDE SEQUENCE</scope>
    <source>
        <strain evidence="1">CBS 508.74</strain>
    </source>
</reference>
<evidence type="ECO:0000313" key="2">
    <source>
        <dbReference type="Proteomes" id="UP001302812"/>
    </source>
</evidence>
<accession>A0AAN6YU49</accession>
<keyword evidence="2" id="KW-1185">Reference proteome</keyword>
<dbReference type="RefSeq" id="XP_064671203.1">
    <property type="nucleotide sequence ID" value="XM_064815008.1"/>
</dbReference>
<proteinExistence type="predicted"/>
<comment type="caution">
    <text evidence="1">The sequence shown here is derived from an EMBL/GenBank/DDBJ whole genome shotgun (WGS) entry which is preliminary data.</text>
</comment>
<dbReference type="AlphaFoldDB" id="A0AAN6YU49"/>
<evidence type="ECO:0000313" key="1">
    <source>
        <dbReference type="EMBL" id="KAK4113633.1"/>
    </source>
</evidence>
<dbReference type="Proteomes" id="UP001302812">
    <property type="component" value="Unassembled WGS sequence"/>
</dbReference>
<gene>
    <name evidence="1" type="ORF">N656DRAFT_778436</name>
</gene>